<reference evidence="7" key="2">
    <citation type="submission" date="2025-09" db="UniProtKB">
        <authorList>
            <consortium name="Ensembl"/>
        </authorList>
    </citation>
    <scope>IDENTIFICATION</scope>
</reference>
<keyword evidence="1" id="KW-0732">Signal</keyword>
<dbReference type="SMART" id="SM00202">
    <property type="entry name" value="SR"/>
    <property type="match status" value="1"/>
</dbReference>
<protein>
    <submittedName>
        <fullName evidence="7">Serine protease 12</fullName>
    </submittedName>
</protein>
<dbReference type="SUPFAM" id="SSF56487">
    <property type="entry name" value="SRCR-like"/>
    <property type="match status" value="1"/>
</dbReference>
<name>A0A672S8C5_SINGR</name>
<dbReference type="FunFam" id="3.10.250.10:FF:000006">
    <property type="entry name" value="neurotrypsin isoform X2"/>
    <property type="match status" value="1"/>
</dbReference>
<evidence type="ECO:0000256" key="1">
    <source>
        <dbReference type="ARBA" id="ARBA00022729"/>
    </source>
</evidence>
<dbReference type="GO" id="GO:0016020">
    <property type="term" value="C:membrane"/>
    <property type="evidence" value="ECO:0007669"/>
    <property type="project" value="InterPro"/>
</dbReference>
<reference evidence="7" key="1">
    <citation type="submission" date="2025-08" db="UniProtKB">
        <authorList>
            <consortium name="Ensembl"/>
        </authorList>
    </citation>
    <scope>IDENTIFICATION</scope>
</reference>
<dbReference type="Pfam" id="PF00530">
    <property type="entry name" value="SRCR"/>
    <property type="match status" value="1"/>
</dbReference>
<gene>
    <name evidence="7" type="primary">LOC107591549</name>
</gene>
<feature type="disulfide bond" evidence="5">
    <location>
        <begin position="95"/>
        <end position="105"/>
    </location>
</feature>
<dbReference type="PRINTS" id="PR00258">
    <property type="entry name" value="SPERACTRCPTR"/>
</dbReference>
<dbReference type="PROSITE" id="PS50287">
    <property type="entry name" value="SRCR_2"/>
    <property type="match status" value="1"/>
</dbReference>
<keyword evidence="2" id="KW-0677">Repeat</keyword>
<dbReference type="InterPro" id="IPR036772">
    <property type="entry name" value="SRCR-like_dom_sf"/>
</dbReference>
<dbReference type="Ensembl" id="ENSSGRT00000104204.1">
    <property type="protein sequence ID" value="ENSSGRP00000097953.1"/>
    <property type="gene ID" value="ENSSGRG00000048868.1"/>
</dbReference>
<dbReference type="InterPro" id="IPR001190">
    <property type="entry name" value="SRCR"/>
</dbReference>
<keyword evidence="4" id="KW-0325">Glycoprotein</keyword>
<keyword evidence="3 5" id="KW-1015">Disulfide bond</keyword>
<evidence type="ECO:0000256" key="3">
    <source>
        <dbReference type="ARBA" id="ARBA00023157"/>
    </source>
</evidence>
<comment type="caution">
    <text evidence="5">Lacks conserved residue(s) required for the propagation of feature annotation.</text>
</comment>
<accession>A0A672S8C5</accession>
<dbReference type="PANTHER" id="PTHR48071">
    <property type="entry name" value="SRCR DOMAIN-CONTAINING PROTEIN"/>
    <property type="match status" value="1"/>
</dbReference>
<organism evidence="7 8">
    <name type="scientific">Sinocyclocheilus grahami</name>
    <name type="common">Dianchi golden-line fish</name>
    <name type="synonym">Barbus grahami</name>
    <dbReference type="NCBI Taxonomy" id="75366"/>
    <lineage>
        <taxon>Eukaryota</taxon>
        <taxon>Metazoa</taxon>
        <taxon>Chordata</taxon>
        <taxon>Craniata</taxon>
        <taxon>Vertebrata</taxon>
        <taxon>Euteleostomi</taxon>
        <taxon>Actinopterygii</taxon>
        <taxon>Neopterygii</taxon>
        <taxon>Teleostei</taxon>
        <taxon>Ostariophysi</taxon>
        <taxon>Cypriniformes</taxon>
        <taxon>Cyprinidae</taxon>
        <taxon>Cyprininae</taxon>
        <taxon>Sinocyclocheilus</taxon>
    </lineage>
</organism>
<evidence type="ECO:0000313" key="7">
    <source>
        <dbReference type="Ensembl" id="ENSSGRP00000097953.1"/>
    </source>
</evidence>
<sequence length="140" mass="15217">MSKESSNNKPPRVNNTLMFNSWTLCAFTGSLRLQGAYEGRVEVYHAGQWGTVCDDQWDDNDAEVVCRQLGGIAKAWVGAYYGAGSGRVLLDEVSCTGNELSIEQCPKTAWGEHNCDHTEDAGVSCIPLTGSLQRSVGDRV</sequence>
<feature type="domain" description="SRCR" evidence="6">
    <location>
        <begin position="24"/>
        <end position="126"/>
    </location>
</feature>
<dbReference type="Proteomes" id="UP000472262">
    <property type="component" value="Unassembled WGS sequence"/>
</dbReference>
<evidence type="ECO:0000313" key="8">
    <source>
        <dbReference type="Proteomes" id="UP000472262"/>
    </source>
</evidence>
<evidence type="ECO:0000256" key="5">
    <source>
        <dbReference type="PROSITE-ProRule" id="PRU00196"/>
    </source>
</evidence>
<dbReference type="PANTHER" id="PTHR48071:SF18">
    <property type="entry name" value="DELETED IN MALIGNANT BRAIN TUMORS 1 PROTEIN-RELATED"/>
    <property type="match status" value="1"/>
</dbReference>
<evidence type="ECO:0000256" key="4">
    <source>
        <dbReference type="ARBA" id="ARBA00023180"/>
    </source>
</evidence>
<keyword evidence="8" id="KW-1185">Reference proteome</keyword>
<proteinExistence type="predicted"/>
<evidence type="ECO:0000256" key="2">
    <source>
        <dbReference type="ARBA" id="ARBA00022737"/>
    </source>
</evidence>
<dbReference type="Gene3D" id="3.10.250.10">
    <property type="entry name" value="SRCR-like domain"/>
    <property type="match status" value="1"/>
</dbReference>
<dbReference type="AlphaFoldDB" id="A0A672S8C5"/>
<evidence type="ECO:0000259" key="6">
    <source>
        <dbReference type="PROSITE" id="PS50287"/>
    </source>
</evidence>